<organism evidence="3 4">
    <name type="scientific">Euzebya pacifica</name>
    <dbReference type="NCBI Taxonomy" id="1608957"/>
    <lineage>
        <taxon>Bacteria</taxon>
        <taxon>Bacillati</taxon>
        <taxon>Actinomycetota</taxon>
        <taxon>Nitriliruptoria</taxon>
        <taxon>Euzebyales</taxon>
    </lineage>
</organism>
<feature type="signal peptide" evidence="2">
    <location>
        <begin position="1"/>
        <end position="25"/>
    </location>
</feature>
<evidence type="ECO:0000313" key="4">
    <source>
        <dbReference type="Proteomes" id="UP000264006"/>
    </source>
</evidence>
<evidence type="ECO:0000256" key="2">
    <source>
        <dbReference type="SAM" id="SignalP"/>
    </source>
</evidence>
<feature type="region of interest" description="Disordered" evidence="1">
    <location>
        <begin position="306"/>
        <end position="361"/>
    </location>
</feature>
<evidence type="ECO:0000256" key="1">
    <source>
        <dbReference type="SAM" id="MobiDB-lite"/>
    </source>
</evidence>
<dbReference type="EMBL" id="CP031165">
    <property type="protein sequence ID" value="AXV05995.1"/>
    <property type="molecule type" value="Genomic_DNA"/>
</dbReference>
<dbReference type="AlphaFoldDB" id="A0A346XUU8"/>
<sequence>MRRALIVVAALALLASGCTSSSRSAGDISLVEGQLERLDDDGWVLVSHAADGDRVRAVTDSRLQVDGDQVFLLEDAEAVITEQEVELVHGDVVVDGDALQVRIDDAVVDGIGTFRVDAGATPRVAIYAGTAEVRRPGEGYRLQPYRQLSLTSRRFDGLDDPLAYAVDDPVDQRLLSKAINFDGEVARYSTRLAELYGTGLQPAAFYASFAEVQADEVDVLLQAAPNRNADGAVGPPADALIGLFVSRALAQGQSGDLASMAERVATLRAEGARWGLIAMALDLGQVTFGATVDQAVAAREVVEASVPAPAPVSPAAPAPTVPTVTDPDPGPAPTTPPAPPPPAPPPPPPEPDPDPVLGPVGTLIDEVLDIVPAAIGLLDPAG</sequence>
<dbReference type="PROSITE" id="PS51257">
    <property type="entry name" value="PROKAR_LIPOPROTEIN"/>
    <property type="match status" value="1"/>
</dbReference>
<accession>A0A346XUU8</accession>
<dbReference type="RefSeq" id="WP_114590711.1">
    <property type="nucleotide sequence ID" value="NZ_CP031165.1"/>
</dbReference>
<reference evidence="3 4" key="1">
    <citation type="submission" date="2018-09" db="EMBL/GenBank/DDBJ databases">
        <title>Complete genome sequence of Euzebya sp. DY32-46 isolated from seawater of Pacific Ocean.</title>
        <authorList>
            <person name="Xu L."/>
            <person name="Wu Y.-H."/>
            <person name="Xu X.-W."/>
        </authorList>
    </citation>
    <scope>NUCLEOTIDE SEQUENCE [LARGE SCALE GENOMIC DNA]</scope>
    <source>
        <strain evidence="3 4">DY32-46</strain>
    </source>
</reference>
<keyword evidence="4" id="KW-1185">Reference proteome</keyword>
<proteinExistence type="predicted"/>
<keyword evidence="2" id="KW-0732">Signal</keyword>
<gene>
    <name evidence="3" type="ORF">DVS28_a1295</name>
</gene>
<dbReference type="KEGG" id="euz:DVS28_a1295"/>
<name>A0A346XUU8_9ACTN</name>
<feature type="compositionally biased region" description="Pro residues" evidence="1">
    <location>
        <begin position="308"/>
        <end position="320"/>
    </location>
</feature>
<feature type="compositionally biased region" description="Pro residues" evidence="1">
    <location>
        <begin position="328"/>
        <end position="356"/>
    </location>
</feature>
<dbReference type="OrthoDB" id="9820790at2"/>
<evidence type="ECO:0000313" key="3">
    <source>
        <dbReference type="EMBL" id="AXV05995.1"/>
    </source>
</evidence>
<protein>
    <submittedName>
        <fullName evidence="3">PE_PGRS family protein</fullName>
    </submittedName>
</protein>
<feature type="chain" id="PRO_5038523310" evidence="2">
    <location>
        <begin position="26"/>
        <end position="382"/>
    </location>
</feature>
<dbReference type="Proteomes" id="UP000264006">
    <property type="component" value="Chromosome"/>
</dbReference>